<protein>
    <recommendedName>
        <fullName evidence="4">UDP-N-acetylglucosamine transferase subunit ALG13</fullName>
        <ecNumber evidence="3">2.4.1.141</ecNumber>
    </recommendedName>
</protein>
<dbReference type="PANTHER" id="PTHR12867:SF6">
    <property type="entry name" value="N-ACETYLGLUCOSAMINYLDIPHOSPHODOLICHOL N-ACETYLGLUCOSAMINYLTRANSFERASE"/>
    <property type="match status" value="1"/>
</dbReference>
<keyword evidence="5" id="KW-0328">Glycosyltransferase</keyword>
<dbReference type="Pfam" id="PF04101">
    <property type="entry name" value="Glyco_tran_28_C"/>
    <property type="match status" value="1"/>
</dbReference>
<accession>A0AAD8E824</accession>
<evidence type="ECO:0000256" key="7">
    <source>
        <dbReference type="ARBA" id="ARBA00022824"/>
    </source>
</evidence>
<dbReference type="InterPro" id="IPR039042">
    <property type="entry name" value="Alg13-like"/>
</dbReference>
<sequence>MASKHVFATVGTTKFDLFISSLSSQKILNILYSQGYRTLTLQIGNGTVEPPTGEVEGIQVDYFRFKDSLAQDMQAADLVMSHAGAGSCLEALEAGKPLIVVINEDLMDNHQMELASRLHQDGHILYTICDELHKTLENMDLRSLKPLPPAQPHTFARFLDALFGFET</sequence>
<evidence type="ECO:0000256" key="1">
    <source>
        <dbReference type="ARBA" id="ARBA00004240"/>
    </source>
</evidence>
<keyword evidence="10" id="KW-1185">Reference proteome</keyword>
<evidence type="ECO:0000313" key="10">
    <source>
        <dbReference type="Proteomes" id="UP001233999"/>
    </source>
</evidence>
<organism evidence="9 10">
    <name type="scientific">Diploptera punctata</name>
    <name type="common">Pacific beetle cockroach</name>
    <dbReference type="NCBI Taxonomy" id="6984"/>
    <lineage>
        <taxon>Eukaryota</taxon>
        <taxon>Metazoa</taxon>
        <taxon>Ecdysozoa</taxon>
        <taxon>Arthropoda</taxon>
        <taxon>Hexapoda</taxon>
        <taxon>Insecta</taxon>
        <taxon>Pterygota</taxon>
        <taxon>Neoptera</taxon>
        <taxon>Polyneoptera</taxon>
        <taxon>Dictyoptera</taxon>
        <taxon>Blattodea</taxon>
        <taxon>Blaberoidea</taxon>
        <taxon>Blaberidae</taxon>
        <taxon>Diplopterinae</taxon>
        <taxon>Diploptera</taxon>
    </lineage>
</organism>
<name>A0AAD8E824_DIPPU</name>
<evidence type="ECO:0000256" key="6">
    <source>
        <dbReference type="ARBA" id="ARBA00022679"/>
    </source>
</evidence>
<evidence type="ECO:0000256" key="2">
    <source>
        <dbReference type="ARBA" id="ARBA00006962"/>
    </source>
</evidence>
<reference evidence="9" key="1">
    <citation type="journal article" date="2023" name="IScience">
        <title>Live-bearing cockroach genome reveals convergent evolutionary mechanisms linked to viviparity in insects and beyond.</title>
        <authorList>
            <person name="Fouks B."/>
            <person name="Harrison M.C."/>
            <person name="Mikhailova A.A."/>
            <person name="Marchal E."/>
            <person name="English S."/>
            <person name="Carruthers M."/>
            <person name="Jennings E.C."/>
            <person name="Chiamaka E.L."/>
            <person name="Frigard R.A."/>
            <person name="Pippel M."/>
            <person name="Attardo G.M."/>
            <person name="Benoit J.B."/>
            <person name="Bornberg-Bauer E."/>
            <person name="Tobe S.S."/>
        </authorList>
    </citation>
    <scope>NUCLEOTIDE SEQUENCE</scope>
    <source>
        <strain evidence="9">Stay&amp;Tobe</strain>
    </source>
</reference>
<evidence type="ECO:0000259" key="8">
    <source>
        <dbReference type="Pfam" id="PF04101"/>
    </source>
</evidence>
<keyword evidence="7" id="KW-0256">Endoplasmic reticulum</keyword>
<comment type="caution">
    <text evidence="9">The sequence shown here is derived from an EMBL/GenBank/DDBJ whole genome shotgun (WGS) entry which is preliminary data.</text>
</comment>
<evidence type="ECO:0000313" key="9">
    <source>
        <dbReference type="EMBL" id="KAJ9580750.1"/>
    </source>
</evidence>
<dbReference type="Proteomes" id="UP001233999">
    <property type="component" value="Unassembled WGS sequence"/>
</dbReference>
<dbReference type="InterPro" id="IPR007235">
    <property type="entry name" value="Glyco_trans_28_C"/>
</dbReference>
<comment type="similarity">
    <text evidence="2">Belongs to the glycosyltransferase 28 family.</text>
</comment>
<dbReference type="GO" id="GO:0005783">
    <property type="term" value="C:endoplasmic reticulum"/>
    <property type="evidence" value="ECO:0007669"/>
    <property type="project" value="UniProtKB-SubCell"/>
</dbReference>
<keyword evidence="6" id="KW-0808">Transferase</keyword>
<evidence type="ECO:0000256" key="5">
    <source>
        <dbReference type="ARBA" id="ARBA00022676"/>
    </source>
</evidence>
<dbReference type="PANTHER" id="PTHR12867">
    <property type="entry name" value="GLYCOSYL TRANSFERASE-RELATED"/>
    <property type="match status" value="1"/>
</dbReference>
<evidence type="ECO:0000256" key="4">
    <source>
        <dbReference type="ARBA" id="ARBA00017468"/>
    </source>
</evidence>
<proteinExistence type="inferred from homology"/>
<feature type="domain" description="Glycosyl transferase family 28 C-terminal" evidence="8">
    <location>
        <begin position="6"/>
        <end position="150"/>
    </location>
</feature>
<dbReference type="GO" id="GO:0006488">
    <property type="term" value="P:dolichol-linked oligosaccharide biosynthetic process"/>
    <property type="evidence" value="ECO:0007669"/>
    <property type="project" value="InterPro"/>
</dbReference>
<dbReference type="GO" id="GO:0004577">
    <property type="term" value="F:N-acetylglucosaminyldiphosphodolichol N-acetylglucosaminyltransferase activity"/>
    <property type="evidence" value="ECO:0007669"/>
    <property type="project" value="UniProtKB-EC"/>
</dbReference>
<gene>
    <name evidence="9" type="ORF">L9F63_024076</name>
</gene>
<dbReference type="AlphaFoldDB" id="A0AAD8E824"/>
<comment type="subcellular location">
    <subcellularLocation>
        <location evidence="1">Endoplasmic reticulum</location>
    </subcellularLocation>
</comment>
<dbReference type="EMBL" id="JASPKZ010008174">
    <property type="protein sequence ID" value="KAJ9580750.1"/>
    <property type="molecule type" value="Genomic_DNA"/>
</dbReference>
<dbReference type="EC" id="2.4.1.141" evidence="3"/>
<reference evidence="9" key="2">
    <citation type="submission" date="2023-05" db="EMBL/GenBank/DDBJ databases">
        <authorList>
            <person name="Fouks B."/>
        </authorList>
    </citation>
    <scope>NUCLEOTIDE SEQUENCE</scope>
    <source>
        <strain evidence="9">Stay&amp;Tobe</strain>
        <tissue evidence="9">Testes</tissue>
    </source>
</reference>
<evidence type="ECO:0000256" key="3">
    <source>
        <dbReference type="ARBA" id="ARBA00012614"/>
    </source>
</evidence>
<dbReference type="SUPFAM" id="SSF53756">
    <property type="entry name" value="UDP-Glycosyltransferase/glycogen phosphorylase"/>
    <property type="match status" value="1"/>
</dbReference>
<dbReference type="Gene3D" id="3.40.50.2000">
    <property type="entry name" value="Glycogen Phosphorylase B"/>
    <property type="match status" value="1"/>
</dbReference>